<dbReference type="InterPro" id="IPR002126">
    <property type="entry name" value="Cadherin-like_dom"/>
</dbReference>
<feature type="domain" description="Cadherin" evidence="12">
    <location>
        <begin position="894"/>
        <end position="997"/>
    </location>
</feature>
<dbReference type="SUPFAM" id="SSF49313">
    <property type="entry name" value="Cadherin-like"/>
    <property type="match status" value="8"/>
</dbReference>
<dbReference type="GO" id="GO:0007156">
    <property type="term" value="P:homophilic cell adhesion via plasma membrane adhesion molecules"/>
    <property type="evidence" value="ECO:0007669"/>
    <property type="project" value="InterPro"/>
</dbReference>
<dbReference type="WBParaSite" id="TCNE_0000661501-mRNA-1">
    <property type="protein sequence ID" value="TCNE_0000661501-mRNA-1"/>
    <property type="gene ID" value="TCNE_0000661501"/>
</dbReference>
<keyword evidence="7 10" id="KW-0472">Membrane</keyword>
<feature type="signal peptide" evidence="11">
    <location>
        <begin position="1"/>
        <end position="26"/>
    </location>
</feature>
<feature type="domain" description="Cadherin" evidence="12">
    <location>
        <begin position="1004"/>
        <end position="1104"/>
    </location>
</feature>
<feature type="domain" description="Cadherin" evidence="12">
    <location>
        <begin position="769"/>
        <end position="875"/>
    </location>
</feature>
<reference evidence="13 14" key="2">
    <citation type="submission" date="2018-11" db="EMBL/GenBank/DDBJ databases">
        <authorList>
            <consortium name="Pathogen Informatics"/>
        </authorList>
    </citation>
    <scope>NUCLEOTIDE SEQUENCE [LARGE SCALE GENOMIC DNA]</scope>
</reference>
<keyword evidence="3" id="KW-0677">Repeat</keyword>
<keyword evidence="4 9" id="KW-0106">Calcium</keyword>
<evidence type="ECO:0000256" key="1">
    <source>
        <dbReference type="ARBA" id="ARBA00004370"/>
    </source>
</evidence>
<evidence type="ECO:0000256" key="7">
    <source>
        <dbReference type="ARBA" id="ARBA00023136"/>
    </source>
</evidence>
<evidence type="ECO:0000256" key="9">
    <source>
        <dbReference type="PROSITE-ProRule" id="PRU00043"/>
    </source>
</evidence>
<keyword evidence="11" id="KW-0732">Signal</keyword>
<feature type="domain" description="Cadherin" evidence="12">
    <location>
        <begin position="347"/>
        <end position="452"/>
    </location>
</feature>
<keyword evidence="6 10" id="KW-1133">Transmembrane helix</keyword>
<dbReference type="Proteomes" id="UP000050794">
    <property type="component" value="Unassembled WGS sequence"/>
</dbReference>
<dbReference type="SMART" id="SM00112">
    <property type="entry name" value="CA"/>
    <property type="match status" value="7"/>
</dbReference>
<dbReference type="FunFam" id="2.60.40.60:FF:000116">
    <property type="entry name" value="Dachsous cadherin-related 2"/>
    <property type="match status" value="1"/>
</dbReference>
<dbReference type="GO" id="GO:0005509">
    <property type="term" value="F:calcium ion binding"/>
    <property type="evidence" value="ECO:0007669"/>
    <property type="project" value="UniProtKB-UniRule"/>
</dbReference>
<evidence type="ECO:0000256" key="5">
    <source>
        <dbReference type="ARBA" id="ARBA00022889"/>
    </source>
</evidence>
<keyword evidence="5" id="KW-0130">Cell adhesion</keyword>
<dbReference type="GO" id="GO:0005886">
    <property type="term" value="C:plasma membrane"/>
    <property type="evidence" value="ECO:0007669"/>
    <property type="project" value="UniProtKB-SubCell"/>
</dbReference>
<comment type="subcellular location">
    <subcellularLocation>
        <location evidence="1">Membrane</location>
    </subcellularLocation>
</comment>
<evidence type="ECO:0000256" key="11">
    <source>
        <dbReference type="SAM" id="SignalP"/>
    </source>
</evidence>
<dbReference type="InterPro" id="IPR015919">
    <property type="entry name" value="Cadherin-like_sf"/>
</dbReference>
<evidence type="ECO:0000256" key="8">
    <source>
        <dbReference type="ARBA" id="ARBA00023180"/>
    </source>
</evidence>
<dbReference type="PRINTS" id="PR00205">
    <property type="entry name" value="CADHERIN"/>
</dbReference>
<keyword evidence="2 10" id="KW-0812">Transmembrane</keyword>
<evidence type="ECO:0000256" key="10">
    <source>
        <dbReference type="SAM" id="Phobius"/>
    </source>
</evidence>
<dbReference type="PROSITE" id="PS50268">
    <property type="entry name" value="CADHERIN_2"/>
    <property type="match status" value="7"/>
</dbReference>
<dbReference type="PANTHER" id="PTHR24026:SF135">
    <property type="entry name" value="CADHERIN DOMAIN-CONTAINING PROTEIN"/>
    <property type="match status" value="1"/>
</dbReference>
<dbReference type="PROSITE" id="PS00232">
    <property type="entry name" value="CADHERIN_1"/>
    <property type="match status" value="2"/>
</dbReference>
<evidence type="ECO:0000313" key="13">
    <source>
        <dbReference type="EMBL" id="VDM37936.1"/>
    </source>
</evidence>
<evidence type="ECO:0000313" key="15">
    <source>
        <dbReference type="WBParaSite" id="TCNE_0000661501-mRNA-1"/>
    </source>
</evidence>
<evidence type="ECO:0000259" key="12">
    <source>
        <dbReference type="PROSITE" id="PS50268"/>
    </source>
</evidence>
<feature type="domain" description="Cadherin" evidence="12">
    <location>
        <begin position="68"/>
        <end position="180"/>
    </location>
</feature>
<dbReference type="EMBL" id="UYWY01019522">
    <property type="protein sequence ID" value="VDM37936.1"/>
    <property type="molecule type" value="Genomic_DNA"/>
</dbReference>
<proteinExistence type="predicted"/>
<protein>
    <submittedName>
        <fullName evidence="15">Cadherin related 23</fullName>
    </submittedName>
</protein>
<dbReference type="PANTHER" id="PTHR24026">
    <property type="entry name" value="FAT ATYPICAL CADHERIN-RELATED"/>
    <property type="match status" value="1"/>
</dbReference>
<keyword evidence="14" id="KW-1185">Reference proteome</keyword>
<name>A0A183UDP5_TOXCA</name>
<dbReference type="InterPro" id="IPR020894">
    <property type="entry name" value="Cadherin_CS"/>
</dbReference>
<evidence type="ECO:0000256" key="6">
    <source>
        <dbReference type="ARBA" id="ARBA00022989"/>
    </source>
</evidence>
<keyword evidence="8" id="KW-0325">Glycoprotein</keyword>
<evidence type="ECO:0000256" key="3">
    <source>
        <dbReference type="ARBA" id="ARBA00022737"/>
    </source>
</evidence>
<feature type="transmembrane region" description="Helical" evidence="10">
    <location>
        <begin position="1233"/>
        <end position="1257"/>
    </location>
</feature>
<sequence length="1390" mass="152951">MDFVQLFLRLLSVFNLYLVQVHFVDAVTQAFRMPSLHAPVLKVCDVSNCASYIFTLHCLKVSSPEGFLPESAEMGTTVRVSPSSHSEPLQIIVQDADLKPGMAAVTYEYILTGPGATIFAVDQQGYVYLNVPSVDADPPNPSSYLLNVEAREVNTTPIRTSEPVTLTIHIMDINDNAPTFSSPVYVANVSAYGPDRPVIEHITMINLKIFAEDNDAGRLANIEYQITSVSNGAFGNFRYDPHSKQLMATGQLVPSQRYQVSLFYAILFRLILVSNYKQTVQVVLEARDGGGLWSQAVVLVLATGDPPPPSRNTVETFNEFPVGPAKPDFLSHPEMANSVTNEASTEAVQTFVTEISEATPPHSIVLTLGAVPFDRNSISLWKIMSGSQVGVVQLTKRANSSGVIMTTGTFDRENTQMYNLQIEALSRTPPRHLYWTVVQVAVLDENDNAPEFVDPKPIELHADLSGMTELRPNIIVGRITVRDPDLQDNGRIQLRILPPMDRLFAVSADGVVTINGNLTSAHFGEHRLVFVASDHGDPPLESRADAIITRAAEQHVSVVTANGFGKLEYTTTVEERPKHWTMASFTAESLTVAPPSEGVSMLVLSQPSSTQPPFVGPERSITNYSSARTTVDTIMFMNATQFPFPPTTISSVSEATRLAPVFDPSKVAVVIDENEADAELAKLHAYYPDKMPGSITYVLAVGDPSLFSVNSYTGSIRLIRALDAEAEQSYELHITTAEASELTVDPQYAHVAVVLVKVSDVNDWIPNFELNSYVFTINSSTIPGVTIGQVTAFDQDRDEPNNKVRYRLVNANGFEDYFSVSPDNGVIALKKKVDFVDSDQKIMLTVEAADEGRPTQSSETIVVIGIERQNGEPTTESTSESSVLSPPRDALQFSLRNYTTTVSEAVRPPHLFQVLPVTNKPTDTRFIACTITSGNNRGAFGISTGNDGNCELRTQMELDREDVEHYLLNVTVASGEQSDFALVGVTVVDDNDNVPKFVFENGLSLPIYFGGVASNAPAFTRVVRVRAQDVDTGNNSEIVYSLDEDSPHSKFFSISRLGEIETKMSMAQLENVNRKSSFELKARACDSPWTGEVLCSKADIIISVIRDVHRFVVRVAGAELQQINSREKEIAKALRQFTGPCSILNIEKIEERPEKHNGQNSYDIYWYAVNPTTRRICRKREFSGLFNGETSATLTGKLRPWLKLDRIIEDVRVENEFNQHSEVFPSGFKTASVALIAIAIAIAVGALAGMCAICICYSRYKGKQRSIHSYPSVYPMPKLGTVFLPNPTLGASHDKIYETQMLELPIVDDDFTLRGGYRSSLRSVQENSTRQTYCSYGGSSSRGNGEGDFSIEESMYAVNVPGKIDPVTKRIQTLVIPAPDYPTNQKKSIL</sequence>
<evidence type="ECO:0000256" key="4">
    <source>
        <dbReference type="ARBA" id="ARBA00022837"/>
    </source>
</evidence>
<dbReference type="CDD" id="cd11304">
    <property type="entry name" value="Cadherin_repeat"/>
    <property type="match status" value="8"/>
</dbReference>
<feature type="domain" description="Cadherin" evidence="12">
    <location>
        <begin position="476"/>
        <end position="549"/>
    </location>
</feature>
<feature type="domain" description="Cadherin" evidence="12">
    <location>
        <begin position="663"/>
        <end position="768"/>
    </location>
</feature>
<evidence type="ECO:0000313" key="14">
    <source>
        <dbReference type="Proteomes" id="UP000050794"/>
    </source>
</evidence>
<dbReference type="Pfam" id="PF00028">
    <property type="entry name" value="Cadherin"/>
    <property type="match status" value="3"/>
</dbReference>
<evidence type="ECO:0000256" key="2">
    <source>
        <dbReference type="ARBA" id="ARBA00022692"/>
    </source>
</evidence>
<reference evidence="15" key="1">
    <citation type="submission" date="2016-06" db="UniProtKB">
        <authorList>
            <consortium name="WormBaseParasite"/>
        </authorList>
    </citation>
    <scope>IDENTIFICATION</scope>
</reference>
<feature type="chain" id="PRO_5044553118" evidence="11">
    <location>
        <begin position="27"/>
        <end position="1390"/>
    </location>
</feature>
<accession>A0A183UDP5</accession>
<organism evidence="14 15">
    <name type="scientific">Toxocara canis</name>
    <name type="common">Canine roundworm</name>
    <dbReference type="NCBI Taxonomy" id="6265"/>
    <lineage>
        <taxon>Eukaryota</taxon>
        <taxon>Metazoa</taxon>
        <taxon>Ecdysozoa</taxon>
        <taxon>Nematoda</taxon>
        <taxon>Chromadorea</taxon>
        <taxon>Rhabditida</taxon>
        <taxon>Spirurina</taxon>
        <taxon>Ascaridomorpha</taxon>
        <taxon>Ascaridoidea</taxon>
        <taxon>Toxocaridae</taxon>
        <taxon>Toxocara</taxon>
    </lineage>
</organism>
<dbReference type="Gene3D" id="2.60.40.60">
    <property type="entry name" value="Cadherins"/>
    <property type="match status" value="8"/>
</dbReference>
<gene>
    <name evidence="13" type="ORF">TCNE_LOCUS6615</name>
</gene>